<keyword evidence="2" id="KW-1133">Transmembrane helix</keyword>
<evidence type="ECO:0000256" key="2">
    <source>
        <dbReference type="SAM" id="Phobius"/>
    </source>
</evidence>
<sequence length="63" mass="7388">MKALKIYSIISTIAVLILSVSLYNTTKNYNKTQNEFDKTKKEYKETEEVLQQCSDRYYKAIGK</sequence>
<evidence type="ECO:0000313" key="4">
    <source>
        <dbReference type="Proteomes" id="UP000092651"/>
    </source>
</evidence>
<evidence type="ECO:0000313" key="3">
    <source>
        <dbReference type="EMBL" id="OCA69100.1"/>
    </source>
</evidence>
<comment type="caution">
    <text evidence="3">The sequence shown here is derived from an EMBL/GenBank/DDBJ whole genome shotgun (WGS) entry which is preliminary data.</text>
</comment>
<evidence type="ECO:0000256" key="1">
    <source>
        <dbReference type="SAM" id="Coils"/>
    </source>
</evidence>
<dbReference type="Proteomes" id="UP000092651">
    <property type="component" value="Unassembled WGS sequence"/>
</dbReference>
<dbReference type="EMBL" id="MAYH01000048">
    <property type="protein sequence ID" value="OCA69100.1"/>
    <property type="molecule type" value="Genomic_DNA"/>
</dbReference>
<feature type="coiled-coil region" evidence="1">
    <location>
        <begin position="29"/>
        <end position="56"/>
    </location>
</feature>
<keyword evidence="1" id="KW-0175">Coiled coil</keyword>
<reference evidence="3 4" key="1">
    <citation type="submission" date="2016-07" db="EMBL/GenBank/DDBJ databases">
        <authorList>
            <person name="Jeong J.-J."/>
            <person name="Kim D.W."/>
            <person name="Sang M.K."/>
            <person name="Choi I.-G."/>
            <person name="Kim K.D."/>
        </authorList>
    </citation>
    <scope>NUCLEOTIDE SEQUENCE [LARGE SCALE GENOMIC DNA]</scope>
    <source>
        <strain evidence="3 4">UTM-3</strain>
    </source>
</reference>
<organism evidence="3 4">
    <name type="scientific">Chryseobacterium artocarpi</name>
    <dbReference type="NCBI Taxonomy" id="1414727"/>
    <lineage>
        <taxon>Bacteria</taxon>
        <taxon>Pseudomonadati</taxon>
        <taxon>Bacteroidota</taxon>
        <taxon>Flavobacteriia</taxon>
        <taxon>Flavobacteriales</taxon>
        <taxon>Weeksellaceae</taxon>
        <taxon>Chryseobacterium group</taxon>
        <taxon>Chryseobacterium</taxon>
    </lineage>
</organism>
<keyword evidence="2" id="KW-0472">Membrane</keyword>
<proteinExistence type="predicted"/>
<feature type="transmembrane region" description="Helical" evidence="2">
    <location>
        <begin position="6"/>
        <end position="23"/>
    </location>
</feature>
<name>A0A1B8ZBX7_9FLAO</name>
<accession>A0A1B8ZBX7</accession>
<gene>
    <name evidence="3" type="ORF">BBI01_17985</name>
</gene>
<keyword evidence="2" id="KW-0812">Transmembrane</keyword>
<dbReference type="AlphaFoldDB" id="A0A1B8ZBX7"/>
<dbReference type="RefSeq" id="WP_065396199.1">
    <property type="nucleotide sequence ID" value="NZ_MAYH01000048.1"/>
</dbReference>
<keyword evidence="4" id="KW-1185">Reference proteome</keyword>
<protein>
    <submittedName>
        <fullName evidence="3">Uncharacterized protein</fullName>
    </submittedName>
</protein>